<evidence type="ECO:0000313" key="2">
    <source>
        <dbReference type="EMBL" id="KAB7485160.1"/>
    </source>
</evidence>
<dbReference type="InterPro" id="IPR001173">
    <property type="entry name" value="Glyco_trans_2-like"/>
</dbReference>
<dbReference type="GeneID" id="29695358"/>
<dbReference type="Proteomes" id="UP000451386">
    <property type="component" value="Unassembled WGS sequence"/>
</dbReference>
<dbReference type="RefSeq" id="WP_004218329.1">
    <property type="nucleotide sequence ID" value="NZ_WDOP01000035.1"/>
</dbReference>
<name>A0A7J5TL61_BIFBI</name>
<protein>
    <submittedName>
        <fullName evidence="2">Glycosyltransferase</fullName>
    </submittedName>
</protein>
<evidence type="ECO:0000259" key="1">
    <source>
        <dbReference type="Pfam" id="PF00535"/>
    </source>
</evidence>
<dbReference type="GO" id="GO:0016740">
    <property type="term" value="F:transferase activity"/>
    <property type="evidence" value="ECO:0007669"/>
    <property type="project" value="UniProtKB-KW"/>
</dbReference>
<reference evidence="2 3" key="1">
    <citation type="journal article" date="2019" name="Nat. Med.">
        <title>A library of human gut bacterial isolates paired with longitudinal multiomics data enables mechanistic microbiome research.</title>
        <authorList>
            <person name="Poyet M."/>
            <person name="Groussin M."/>
            <person name="Gibbons S.M."/>
            <person name="Avila-Pacheco J."/>
            <person name="Jiang X."/>
            <person name="Kearney S.M."/>
            <person name="Perrotta A.R."/>
            <person name="Berdy B."/>
            <person name="Zhao S."/>
            <person name="Lieberman T.D."/>
            <person name="Swanson P.K."/>
            <person name="Smith M."/>
            <person name="Roesemann S."/>
            <person name="Alexander J.E."/>
            <person name="Rich S.A."/>
            <person name="Livny J."/>
            <person name="Vlamakis H."/>
            <person name="Clish C."/>
            <person name="Bullock K."/>
            <person name="Deik A."/>
            <person name="Scott J."/>
            <person name="Pierce K.A."/>
            <person name="Xavier R.J."/>
            <person name="Alm E.J."/>
        </authorList>
    </citation>
    <scope>NUCLEOTIDE SEQUENCE [LARGE SCALE GENOMIC DNA]</scope>
    <source>
        <strain evidence="2 3">BIOML-A13</strain>
    </source>
</reference>
<gene>
    <name evidence="2" type="ORF">GBA83_10530</name>
</gene>
<dbReference type="Gene3D" id="3.90.550.10">
    <property type="entry name" value="Spore Coat Polysaccharide Biosynthesis Protein SpsA, Chain A"/>
    <property type="match status" value="1"/>
</dbReference>
<sequence length="287" mass="32578">MSVCGITTFNPDLKRLEANFNAILPQVGSVLVWDNGSDNYKEVIALAASLSDKIHIATEGSNKGVAYALNRLCAYALERDERDILLLDQDSEACENMYSNLIRYRTDNVAIVSPIISDINVRVDTSDLPEKEVCLLPITSGSLTNLDAWKAIGGFDEKLFIDLVDTEYDIRALMKGYCSYRINTVVLTHEIGHIEPSGLPFPRIQQGKIVIRRGHRSGHSVFRTYYQIRNLLYVREKYGSFLKRMHIQLQSPQSAIVHTLVFDPNRIQRVRAILKAIRDSRTLFNKF</sequence>
<organism evidence="2 3">
    <name type="scientific">Bifidobacterium bifidum</name>
    <dbReference type="NCBI Taxonomy" id="1681"/>
    <lineage>
        <taxon>Bacteria</taxon>
        <taxon>Bacillati</taxon>
        <taxon>Actinomycetota</taxon>
        <taxon>Actinomycetes</taxon>
        <taxon>Bifidobacteriales</taxon>
        <taxon>Bifidobacteriaceae</taxon>
        <taxon>Bifidobacterium</taxon>
    </lineage>
</organism>
<keyword evidence="2" id="KW-0808">Transferase</keyword>
<dbReference type="EMBL" id="WDOP01000035">
    <property type="protein sequence ID" value="KAB7485160.1"/>
    <property type="molecule type" value="Genomic_DNA"/>
</dbReference>
<feature type="domain" description="Glycosyltransferase 2-like" evidence="1">
    <location>
        <begin position="6"/>
        <end position="125"/>
    </location>
</feature>
<dbReference type="InterPro" id="IPR029044">
    <property type="entry name" value="Nucleotide-diphossugar_trans"/>
</dbReference>
<comment type="caution">
    <text evidence="2">The sequence shown here is derived from an EMBL/GenBank/DDBJ whole genome shotgun (WGS) entry which is preliminary data.</text>
</comment>
<accession>A0A7J5TL61</accession>
<proteinExistence type="predicted"/>
<dbReference type="SUPFAM" id="SSF53448">
    <property type="entry name" value="Nucleotide-diphospho-sugar transferases"/>
    <property type="match status" value="1"/>
</dbReference>
<dbReference type="Pfam" id="PF00535">
    <property type="entry name" value="Glycos_transf_2"/>
    <property type="match status" value="1"/>
</dbReference>
<evidence type="ECO:0000313" key="3">
    <source>
        <dbReference type="Proteomes" id="UP000451386"/>
    </source>
</evidence>
<dbReference type="AlphaFoldDB" id="A0A7J5TL61"/>